<proteinExistence type="inferred from homology"/>
<keyword evidence="6" id="KW-1185">Reference proteome</keyword>
<feature type="chain" id="PRO_5017294564" evidence="2">
    <location>
        <begin position="20"/>
        <end position="495"/>
    </location>
</feature>
<evidence type="ECO:0000313" key="5">
    <source>
        <dbReference type="EMBL" id="SFI05517.1"/>
    </source>
</evidence>
<evidence type="ECO:0000313" key="6">
    <source>
        <dbReference type="Proteomes" id="UP000243606"/>
    </source>
</evidence>
<dbReference type="PANTHER" id="PTHR30332:SF17">
    <property type="entry name" value="TYPE IV PILIATION SYSTEM PROTEIN DR_0774-RELATED"/>
    <property type="match status" value="1"/>
</dbReference>
<evidence type="ECO:0000256" key="1">
    <source>
        <dbReference type="RuleBase" id="RU004003"/>
    </source>
</evidence>
<dbReference type="Proteomes" id="UP000243606">
    <property type="component" value="Unassembled WGS sequence"/>
</dbReference>
<dbReference type="OrthoDB" id="9775455at2"/>
<evidence type="ECO:0000259" key="4">
    <source>
        <dbReference type="Pfam" id="PF13629"/>
    </source>
</evidence>
<dbReference type="InterPro" id="IPR001775">
    <property type="entry name" value="GspD/PilQ"/>
</dbReference>
<gene>
    <name evidence="5" type="ORF">SAMN05216206_1266</name>
</gene>
<evidence type="ECO:0000256" key="2">
    <source>
        <dbReference type="SAM" id="SignalP"/>
    </source>
</evidence>
<dbReference type="InterPro" id="IPR032789">
    <property type="entry name" value="T2SS-T3SS_pil_N"/>
</dbReference>
<keyword evidence="2" id="KW-0732">Signal</keyword>
<feature type="domain" description="Pilus formation protein N-terminal" evidence="4">
    <location>
        <begin position="24"/>
        <end position="90"/>
    </location>
</feature>
<dbReference type="GO" id="GO:0015627">
    <property type="term" value="C:type II protein secretion system complex"/>
    <property type="evidence" value="ECO:0007669"/>
    <property type="project" value="TreeGrafter"/>
</dbReference>
<dbReference type="PANTHER" id="PTHR30332">
    <property type="entry name" value="PROBABLE GENERAL SECRETION PATHWAY PROTEIN D"/>
    <property type="match status" value="1"/>
</dbReference>
<protein>
    <submittedName>
        <fullName evidence="5">Pilus assembly protein CpaC</fullName>
    </submittedName>
</protein>
<evidence type="ECO:0000259" key="3">
    <source>
        <dbReference type="Pfam" id="PF00263"/>
    </source>
</evidence>
<organism evidence="5 6">
    <name type="scientific">Pseudomonas guineae</name>
    <dbReference type="NCBI Taxonomy" id="425504"/>
    <lineage>
        <taxon>Bacteria</taxon>
        <taxon>Pseudomonadati</taxon>
        <taxon>Pseudomonadota</taxon>
        <taxon>Gammaproteobacteria</taxon>
        <taxon>Pseudomonadales</taxon>
        <taxon>Pseudomonadaceae</taxon>
        <taxon>Pseudomonas</taxon>
    </lineage>
</organism>
<dbReference type="Pfam" id="PF13629">
    <property type="entry name" value="T2SS-T3SS_pil_N"/>
    <property type="match status" value="1"/>
</dbReference>
<dbReference type="RefSeq" id="WP_090240603.1">
    <property type="nucleotide sequence ID" value="NZ_CAXBNE010000093.1"/>
</dbReference>
<dbReference type="InterPro" id="IPR004846">
    <property type="entry name" value="T2SS/T3SS_dom"/>
</dbReference>
<feature type="domain" description="Type II/III secretion system secretin-like" evidence="3">
    <location>
        <begin position="308"/>
        <end position="462"/>
    </location>
</feature>
<dbReference type="STRING" id="425504.SAMN05216206_1266"/>
<dbReference type="InterPro" id="IPR050810">
    <property type="entry name" value="Bact_Secretion_Sys_Channel"/>
</dbReference>
<feature type="signal peptide" evidence="2">
    <location>
        <begin position="1"/>
        <end position="19"/>
    </location>
</feature>
<dbReference type="EMBL" id="FOQL01000001">
    <property type="protein sequence ID" value="SFI05517.1"/>
    <property type="molecule type" value="Genomic_DNA"/>
</dbReference>
<dbReference type="AlphaFoldDB" id="A0A1I3F2S8"/>
<dbReference type="PRINTS" id="PR00811">
    <property type="entry name" value="BCTERIALGSPD"/>
</dbReference>
<accession>A0A1I3F2S8</accession>
<comment type="similarity">
    <text evidence="1">Belongs to the bacterial secretin family.</text>
</comment>
<dbReference type="Pfam" id="PF00263">
    <property type="entry name" value="Secretin"/>
    <property type="match status" value="1"/>
</dbReference>
<dbReference type="GO" id="GO:0009306">
    <property type="term" value="P:protein secretion"/>
    <property type="evidence" value="ECO:0007669"/>
    <property type="project" value="InterPro"/>
</dbReference>
<name>A0A1I3F2S8_9PSED</name>
<reference evidence="6" key="1">
    <citation type="submission" date="2016-10" db="EMBL/GenBank/DDBJ databases">
        <authorList>
            <person name="Varghese N."/>
            <person name="Submissions S."/>
        </authorList>
    </citation>
    <scope>NUCLEOTIDE SEQUENCE [LARGE SCALE GENOMIC DNA]</scope>
    <source>
        <strain evidence="6">LMG 24016</strain>
    </source>
</reference>
<sequence>MRFLVGILGTLLLSLAAHANSLPSSLVLYDGDVRVLEAPGVERVAVGNVELISATLLKNEEVVLTAQESGETTVHFWFEDGTRAQMNVVVVKANGYRQLPELRAMLSQIPGVRLRTVGRQVVIDGRLSREAITQIKEAVKYYDNVVVLAEEYNGAAGRADADEALAEVRAMLGHIPGIRIQPVGRQIVIDGALDAVDMNRIELVQKRYEDILVLAQAASEYDSPMIYFDVRITEFAKDDVEELGVNWSTSINGPTLAFNADGGSNNVYRGQFPSSTGTFDALNQTIGGVAPHAYWGVASELTSRINLLERNGSALTLASPRLSARSGGKAELTVGGEVPVVTSSISGPSVEYKDFGILLNIEPKLYGKDQVATKVKAEISQLDKANQIGEYPAFKTRRTENDVQLKIGETLVLSGLVTEDSQTANEGIVWLKNLPFIGTFFRNKSFKGNRTELVIFITPRLLTDAPDSPNAKELAREEKMLQRYQENFGSVELID</sequence>